<proteinExistence type="inferred from homology"/>
<dbReference type="InterPro" id="IPR019811">
    <property type="entry name" value="HDH_CS"/>
</dbReference>
<evidence type="ECO:0000256" key="1">
    <source>
        <dbReference type="ARBA" id="ARBA00001920"/>
    </source>
</evidence>
<dbReference type="GO" id="GO:0004412">
    <property type="term" value="F:homoserine dehydrogenase activity"/>
    <property type="evidence" value="ECO:0007669"/>
    <property type="project" value="UniProtKB-EC"/>
</dbReference>
<keyword evidence="8 13" id="KW-0791">Threonine biosynthesis</keyword>
<keyword evidence="17" id="KW-1185">Reference proteome</keyword>
<dbReference type="PIRSF" id="PIRSF000098">
    <property type="entry name" value="Homoser_dehydrog"/>
    <property type="match status" value="1"/>
</dbReference>
<comment type="cofactor">
    <cofactor evidence="1">
        <name>a metal cation</name>
        <dbReference type="ChEBI" id="CHEBI:25213"/>
    </cofactor>
</comment>
<dbReference type="Pfam" id="PF01842">
    <property type="entry name" value="ACT"/>
    <property type="match status" value="1"/>
</dbReference>
<dbReference type="Proteomes" id="UP001597214">
    <property type="component" value="Unassembled WGS sequence"/>
</dbReference>
<dbReference type="InterPro" id="IPR002912">
    <property type="entry name" value="ACT_dom"/>
</dbReference>
<dbReference type="CDD" id="cd04881">
    <property type="entry name" value="ACT_HSDH-Hom"/>
    <property type="match status" value="1"/>
</dbReference>
<evidence type="ECO:0000256" key="8">
    <source>
        <dbReference type="ARBA" id="ARBA00022697"/>
    </source>
</evidence>
<dbReference type="PANTHER" id="PTHR43331:SF1">
    <property type="entry name" value="HOMOSERINE DEHYDROGENASE"/>
    <property type="match status" value="1"/>
</dbReference>
<dbReference type="PROSITE" id="PS01042">
    <property type="entry name" value="HOMOSER_DHGENASE"/>
    <property type="match status" value="1"/>
</dbReference>
<keyword evidence="9 13" id="KW-0521">NADP</keyword>
<reference evidence="17" key="1">
    <citation type="journal article" date="2019" name="Int. J. Syst. Evol. Microbiol.">
        <title>The Global Catalogue of Microorganisms (GCM) 10K type strain sequencing project: providing services to taxonomists for standard genome sequencing and annotation.</title>
        <authorList>
            <consortium name="The Broad Institute Genomics Platform"/>
            <consortium name="The Broad Institute Genome Sequencing Center for Infectious Disease"/>
            <person name="Wu L."/>
            <person name="Ma J."/>
        </authorList>
    </citation>
    <scope>NUCLEOTIDE SEQUENCE [LARGE SCALE GENOMIC DNA]</scope>
    <source>
        <strain evidence="17">CCUG 49339</strain>
    </source>
</reference>
<evidence type="ECO:0000256" key="10">
    <source>
        <dbReference type="ARBA" id="ARBA00023002"/>
    </source>
</evidence>
<dbReference type="Pfam" id="PF03447">
    <property type="entry name" value="NAD_binding_3"/>
    <property type="match status" value="1"/>
</dbReference>
<protein>
    <recommendedName>
        <fullName evidence="6 13">Homoserine dehydrogenase</fullName>
        <ecNumber evidence="5 13">1.1.1.3</ecNumber>
    </recommendedName>
</protein>
<dbReference type="SUPFAM" id="SSF51735">
    <property type="entry name" value="NAD(P)-binding Rossmann-fold domains"/>
    <property type="match status" value="1"/>
</dbReference>
<evidence type="ECO:0000256" key="14">
    <source>
        <dbReference type="RuleBase" id="RU004171"/>
    </source>
</evidence>
<evidence type="ECO:0000256" key="4">
    <source>
        <dbReference type="ARBA" id="ARBA00006753"/>
    </source>
</evidence>
<comment type="pathway">
    <text evidence="2 13">Amino-acid biosynthesis; L-threonine biosynthesis; L-threonine from L-aspartate: step 3/5.</text>
</comment>
<organism evidence="16 17">
    <name type="scientific">Bacillus salitolerans</name>
    <dbReference type="NCBI Taxonomy" id="1437434"/>
    <lineage>
        <taxon>Bacteria</taxon>
        <taxon>Bacillati</taxon>
        <taxon>Bacillota</taxon>
        <taxon>Bacilli</taxon>
        <taxon>Bacillales</taxon>
        <taxon>Bacillaceae</taxon>
        <taxon>Bacillus</taxon>
    </lineage>
</organism>
<evidence type="ECO:0000256" key="3">
    <source>
        <dbReference type="ARBA" id="ARBA00005062"/>
    </source>
</evidence>
<dbReference type="Gene3D" id="3.30.360.10">
    <property type="entry name" value="Dihydrodipicolinate Reductase, domain 2"/>
    <property type="match status" value="1"/>
</dbReference>
<dbReference type="EC" id="1.1.1.3" evidence="5 13"/>
<dbReference type="Pfam" id="PF00742">
    <property type="entry name" value="Homoserine_dh"/>
    <property type="match status" value="1"/>
</dbReference>
<dbReference type="Gene3D" id="3.40.50.720">
    <property type="entry name" value="NAD(P)-binding Rossmann-like Domain"/>
    <property type="match status" value="1"/>
</dbReference>
<dbReference type="InterPro" id="IPR045865">
    <property type="entry name" value="ACT-like_dom_sf"/>
</dbReference>
<gene>
    <name evidence="16" type="ORF">ACFSCX_14575</name>
</gene>
<dbReference type="RefSeq" id="WP_377928978.1">
    <property type="nucleotide sequence ID" value="NZ_JBHUEM010000023.1"/>
</dbReference>
<comment type="caution">
    <text evidence="16">The sequence shown here is derived from an EMBL/GenBank/DDBJ whole genome shotgun (WGS) entry which is preliminary data.</text>
</comment>
<evidence type="ECO:0000256" key="13">
    <source>
        <dbReference type="RuleBase" id="RU000579"/>
    </source>
</evidence>
<comment type="catalytic activity">
    <reaction evidence="12">
        <text>L-homoserine + NADP(+) = L-aspartate 4-semialdehyde + NADPH + H(+)</text>
        <dbReference type="Rhea" id="RHEA:15761"/>
        <dbReference type="ChEBI" id="CHEBI:15378"/>
        <dbReference type="ChEBI" id="CHEBI:57476"/>
        <dbReference type="ChEBI" id="CHEBI:57783"/>
        <dbReference type="ChEBI" id="CHEBI:58349"/>
        <dbReference type="ChEBI" id="CHEBI:537519"/>
        <dbReference type="EC" id="1.1.1.3"/>
    </reaction>
    <physiologicalReaction direction="right-to-left" evidence="12">
        <dbReference type="Rhea" id="RHEA:15763"/>
    </physiologicalReaction>
</comment>
<keyword evidence="11 13" id="KW-0486">Methionine biosynthesis</keyword>
<dbReference type="InterPro" id="IPR036291">
    <property type="entry name" value="NAD(P)-bd_dom_sf"/>
</dbReference>
<dbReference type="PROSITE" id="PS51671">
    <property type="entry name" value="ACT"/>
    <property type="match status" value="1"/>
</dbReference>
<name>A0ABW4LUH8_9BACI</name>
<dbReference type="NCBIfam" id="NF004976">
    <property type="entry name" value="PRK06349.1"/>
    <property type="match status" value="1"/>
</dbReference>
<sequence>MNKPIVIGMIGLGTVGSGVMRLIARNAEQFLHKVGAPLVIKHVAVQSKEKERDLEVAPQVLTDNVEDILNDPEIDIVVEVMGGIEQAKQYVTKALQNKKHVITANKDLIALHGAELAQLANEYECDLFYEASVGGGIPIIRSLTHGLASDEINRVVGIVNGTTNYILTKMSQNHEDFGDVLQDAKAKGFAESDPSSDIDGLDAARKMAILSGLAFSTNIDLSDVHVKGIRHVSLEDIKYIQNLGYTLKLLGIGDRKHQKIEISVEPTLLPNSHPLASVHNEFNAVYLYGEAVGETMFYGPGAGSLPTATAVVSDVLEAAKNLRLGTTGRSYITPQYGKDLKSNAEMDRKYFFRILVKDKPGALAQITSIFAKHGISLERILQQPKSKSVAEVVLITYRSSYENYEEVFNEFEQLDVIDSILSSYRVEGEE</sequence>
<dbReference type="SUPFAM" id="SSF55347">
    <property type="entry name" value="Glyceraldehyde-3-phosphate dehydrogenase-like, C-terminal domain"/>
    <property type="match status" value="1"/>
</dbReference>
<comment type="similarity">
    <text evidence="4 14">Belongs to the homoserine dehydrogenase family.</text>
</comment>
<dbReference type="Gene3D" id="3.30.70.260">
    <property type="match status" value="1"/>
</dbReference>
<keyword evidence="10 13" id="KW-0560">Oxidoreductase</keyword>
<comment type="pathway">
    <text evidence="3 13">Amino-acid biosynthesis; L-methionine biosynthesis via de novo pathway; L-homoserine from L-aspartate: step 3/3.</text>
</comment>
<dbReference type="EMBL" id="JBHUEM010000023">
    <property type="protein sequence ID" value="MFD1737758.1"/>
    <property type="molecule type" value="Genomic_DNA"/>
</dbReference>
<evidence type="ECO:0000256" key="7">
    <source>
        <dbReference type="ARBA" id="ARBA00022605"/>
    </source>
</evidence>
<dbReference type="InterPro" id="IPR001342">
    <property type="entry name" value="HDH_cat"/>
</dbReference>
<evidence type="ECO:0000256" key="9">
    <source>
        <dbReference type="ARBA" id="ARBA00022857"/>
    </source>
</evidence>
<dbReference type="SUPFAM" id="SSF55021">
    <property type="entry name" value="ACT-like"/>
    <property type="match status" value="1"/>
</dbReference>
<evidence type="ECO:0000313" key="17">
    <source>
        <dbReference type="Proteomes" id="UP001597214"/>
    </source>
</evidence>
<dbReference type="InterPro" id="IPR016204">
    <property type="entry name" value="HDH"/>
</dbReference>
<keyword evidence="7 13" id="KW-0028">Amino-acid biosynthesis</keyword>
<dbReference type="PANTHER" id="PTHR43331">
    <property type="entry name" value="HOMOSERINE DEHYDROGENASE"/>
    <property type="match status" value="1"/>
</dbReference>
<evidence type="ECO:0000313" key="16">
    <source>
        <dbReference type="EMBL" id="MFD1737758.1"/>
    </source>
</evidence>
<dbReference type="InterPro" id="IPR005106">
    <property type="entry name" value="Asp/hSer_DH_NAD-bd"/>
</dbReference>
<evidence type="ECO:0000256" key="6">
    <source>
        <dbReference type="ARBA" id="ARBA00013376"/>
    </source>
</evidence>
<evidence type="ECO:0000256" key="11">
    <source>
        <dbReference type="ARBA" id="ARBA00023167"/>
    </source>
</evidence>
<feature type="domain" description="ACT" evidence="15">
    <location>
        <begin position="351"/>
        <end position="430"/>
    </location>
</feature>
<evidence type="ECO:0000256" key="12">
    <source>
        <dbReference type="ARBA" id="ARBA00048841"/>
    </source>
</evidence>
<evidence type="ECO:0000256" key="5">
    <source>
        <dbReference type="ARBA" id="ARBA00013213"/>
    </source>
</evidence>
<accession>A0ABW4LUH8</accession>
<evidence type="ECO:0000256" key="2">
    <source>
        <dbReference type="ARBA" id="ARBA00005056"/>
    </source>
</evidence>
<evidence type="ECO:0000259" key="15">
    <source>
        <dbReference type="PROSITE" id="PS51671"/>
    </source>
</evidence>